<gene>
    <name evidence="5" type="ORF">STCU_01835</name>
    <name evidence="4" type="ORF">STCU_09802</name>
</gene>
<dbReference type="InterPro" id="IPR015449">
    <property type="entry name" value="K_chnl_Ca-activ_SK"/>
</dbReference>
<feature type="transmembrane region" description="Helical" evidence="2">
    <location>
        <begin position="307"/>
        <end position="331"/>
    </location>
</feature>
<keyword evidence="6" id="KW-1185">Reference proteome</keyword>
<dbReference type="EMBL" id="ATMH01001835">
    <property type="protein sequence ID" value="EPY34136.1"/>
    <property type="molecule type" value="Genomic_DNA"/>
</dbReference>
<evidence type="ECO:0000313" key="6">
    <source>
        <dbReference type="Proteomes" id="UP000015354"/>
    </source>
</evidence>
<sequence length="559" mass="62775">MSSKTPKAATETPPPPSDHTAPQSGDFIVRASGGGGGGGKKKKGALASLKRTITKGPRLLGRRVKHFFRDELHVDIHYKKAPPKLVTKELATLEVLSVYHRWLRGVQALLSIAVFAMSMMAIPAIETTVNWTIWILSLCACAVIAKTYHIKAQYSGVTNVLFENRNILTSPYFFHMAFEIILWNIQTPPILIFWKPFFRLINYFIFLRLYSIVIYLNNAVYVYRTFCRAMAAISDLPLSTSFLIRTSMVYHKTRVGLSVIFLMWLTVGFMYAKAETVAVSDGLWFSFQTLATLGYGDFTPITVGGRAVAFIAWLFSFFIMAYLIVVGQMILKDTDYNMQLLSYCHDLTHQLHTRSAWTIQVAWALRKAQKQRAANPGRRAELKVLLLSWKLTHVIAALRRTRQSLNANQKSFRETQVNPLTGLSAYQYNQFVYETHAAARRLQRVKDVDRVYLTLRDRDIVASSLTRKDIEEMIIPTGSNYLEEESALQAANELLFGSGSGGGGIVQTVAATGLSAEEVEMWKKKVQTLEDKITLLGETIDALSAIAVTHPPSMSHSQV</sequence>
<keyword evidence="2" id="KW-0812">Transmembrane</keyword>
<comment type="caution">
    <text evidence="4">The sequence shown here is derived from an EMBL/GenBank/DDBJ whole genome shotgun (WGS) entry which is preliminary data.</text>
</comment>
<feature type="region of interest" description="Disordered" evidence="1">
    <location>
        <begin position="1"/>
        <end position="47"/>
    </location>
</feature>
<accession>S9TQF6</accession>
<reference evidence="4" key="2">
    <citation type="submission" date="2013-03" db="EMBL/GenBank/DDBJ databases">
        <authorList>
            <person name="Motta M.C.M."/>
            <person name="Martins A.C.A."/>
            <person name="Preta C.M.C.C."/>
            <person name="Silva R."/>
            <person name="de Souza S.S."/>
            <person name="Klein C.C."/>
            <person name="de Almeida L.G.P."/>
            <person name="Cunha O.L."/>
            <person name="Colabardini A.C."/>
            <person name="Lima B.A."/>
            <person name="Machado C.R."/>
            <person name="Soares C.M.A."/>
            <person name="de Menezes C.B.A."/>
            <person name="Bartolomeu D.C."/>
            <person name="Grisard E.C."/>
            <person name="Fantinatti-Garboggini F."/>
            <person name="Rodrigues-Luiz G.F."/>
            <person name="Wagner G."/>
            <person name="Goldman G.H."/>
            <person name="Fietto J.L.R."/>
            <person name="Ciapina L.P."/>
            <person name="Brocchi M."/>
            <person name="Elias M.C."/>
            <person name="Goldman M.H.S."/>
            <person name="Sagot M.-F."/>
            <person name="Pereira M."/>
            <person name="Stoco P.H."/>
            <person name="Teixeira S.M.R."/>
            <person name="de Mendonca-Neto R.P."/>
            <person name="Maciel T.E.F."/>
            <person name="Mendes T.A.O."/>
            <person name="Urmenyi T.P."/>
            <person name="Teixeira M.M.G."/>
            <person name="de Camargo E.F.P."/>
            <person name="de Sousa W."/>
            <person name="Schenkman S."/>
            <person name="de Vasconcelos A.T.R."/>
        </authorList>
    </citation>
    <scope>NUCLEOTIDE SEQUENCE</scope>
</reference>
<feature type="transmembrane region" description="Helical" evidence="2">
    <location>
        <begin position="200"/>
        <end position="223"/>
    </location>
</feature>
<feature type="compositionally biased region" description="Low complexity" evidence="1">
    <location>
        <begin position="1"/>
        <end position="11"/>
    </location>
</feature>
<evidence type="ECO:0000313" key="5">
    <source>
        <dbReference type="EMBL" id="EPY34136.1"/>
    </source>
</evidence>
<evidence type="ECO:0000313" key="4">
    <source>
        <dbReference type="EMBL" id="EPY18718.1"/>
    </source>
</evidence>
<dbReference type="OrthoDB" id="73653at2759"/>
<feature type="transmembrane region" description="Helical" evidence="2">
    <location>
        <begin position="172"/>
        <end position="194"/>
    </location>
</feature>
<reference evidence="4 6" key="1">
    <citation type="journal article" date="2013" name="PLoS ONE">
        <title>Predicting the Proteins of Angomonas deanei, Strigomonas culicis and Their Respective Endosymbionts Reveals New Aspects of the Trypanosomatidae Family.</title>
        <authorList>
            <person name="Motta M.C."/>
            <person name="Martins A.C."/>
            <person name="de Souza S.S."/>
            <person name="Catta-Preta C.M."/>
            <person name="Silva R."/>
            <person name="Klein C.C."/>
            <person name="de Almeida L.G."/>
            <person name="de Lima Cunha O."/>
            <person name="Ciapina L.P."/>
            <person name="Brocchi M."/>
            <person name="Colabardini A.C."/>
            <person name="de Araujo Lima B."/>
            <person name="Machado C.R."/>
            <person name="de Almeida Soares C.M."/>
            <person name="Probst C.M."/>
            <person name="de Menezes C.B."/>
            <person name="Thompson C.E."/>
            <person name="Bartholomeu D.C."/>
            <person name="Gradia D.F."/>
            <person name="Pavoni D.P."/>
            <person name="Grisard E.C."/>
            <person name="Fantinatti-Garboggini F."/>
            <person name="Marchini F.K."/>
            <person name="Rodrigues-Luiz G.F."/>
            <person name="Wagner G."/>
            <person name="Goldman G.H."/>
            <person name="Fietto J.L."/>
            <person name="Elias M.C."/>
            <person name="Goldman M.H."/>
            <person name="Sagot M.F."/>
            <person name="Pereira M."/>
            <person name="Stoco P.H."/>
            <person name="de Mendonca-Neto R.P."/>
            <person name="Teixeira S.M."/>
            <person name="Maciel T.E."/>
            <person name="de Oliveira Mendes T.A."/>
            <person name="Urmenyi T.P."/>
            <person name="de Souza W."/>
            <person name="Schenkman S."/>
            <person name="de Vasconcelos A.T."/>
        </authorList>
    </citation>
    <scope>NUCLEOTIDE SEQUENCE [LARGE SCALE GENOMIC DNA]</scope>
</reference>
<dbReference type="Proteomes" id="UP000015354">
    <property type="component" value="Unassembled WGS sequence"/>
</dbReference>
<feature type="domain" description="Potassium channel" evidence="3">
    <location>
        <begin position="260"/>
        <end position="327"/>
    </location>
</feature>
<dbReference type="EMBL" id="ATMH01009802">
    <property type="protein sequence ID" value="EPY18718.1"/>
    <property type="molecule type" value="Genomic_DNA"/>
</dbReference>
<feature type="transmembrane region" description="Helical" evidence="2">
    <location>
        <begin position="106"/>
        <end position="125"/>
    </location>
</feature>
<evidence type="ECO:0000256" key="1">
    <source>
        <dbReference type="SAM" id="MobiDB-lite"/>
    </source>
</evidence>
<dbReference type="SUPFAM" id="SSF81324">
    <property type="entry name" value="Voltage-gated potassium channels"/>
    <property type="match status" value="1"/>
</dbReference>
<evidence type="ECO:0000259" key="3">
    <source>
        <dbReference type="Pfam" id="PF07885"/>
    </source>
</evidence>
<dbReference type="Gene3D" id="1.10.287.70">
    <property type="match status" value="1"/>
</dbReference>
<dbReference type="GO" id="GO:0016286">
    <property type="term" value="F:small conductance calcium-activated potassium channel activity"/>
    <property type="evidence" value="ECO:0007669"/>
    <property type="project" value="InterPro"/>
</dbReference>
<feature type="transmembrane region" description="Helical" evidence="2">
    <location>
        <begin position="255"/>
        <end position="272"/>
    </location>
</feature>
<feature type="transmembrane region" description="Helical" evidence="2">
    <location>
        <begin position="131"/>
        <end position="151"/>
    </location>
</feature>
<keyword evidence="2" id="KW-0472">Membrane</keyword>
<dbReference type="InterPro" id="IPR013099">
    <property type="entry name" value="K_chnl_dom"/>
</dbReference>
<evidence type="ECO:0000256" key="2">
    <source>
        <dbReference type="SAM" id="Phobius"/>
    </source>
</evidence>
<dbReference type="Pfam" id="PF07885">
    <property type="entry name" value="Ion_trans_2"/>
    <property type="match status" value="1"/>
</dbReference>
<dbReference type="AlphaFoldDB" id="S9TQF6"/>
<organism evidence="4 6">
    <name type="scientific">Strigomonas culicis</name>
    <dbReference type="NCBI Taxonomy" id="28005"/>
    <lineage>
        <taxon>Eukaryota</taxon>
        <taxon>Discoba</taxon>
        <taxon>Euglenozoa</taxon>
        <taxon>Kinetoplastea</taxon>
        <taxon>Metakinetoplastina</taxon>
        <taxon>Trypanosomatida</taxon>
        <taxon>Trypanosomatidae</taxon>
        <taxon>Strigomonadinae</taxon>
        <taxon>Strigomonas</taxon>
    </lineage>
</organism>
<dbReference type="GO" id="GO:0016020">
    <property type="term" value="C:membrane"/>
    <property type="evidence" value="ECO:0007669"/>
    <property type="project" value="InterPro"/>
</dbReference>
<name>S9TQF6_9TRYP</name>
<dbReference type="PANTHER" id="PTHR10153">
    <property type="entry name" value="SMALL CONDUCTANCE CALCIUM-ACTIVATED POTASSIUM CHANNEL"/>
    <property type="match status" value="1"/>
</dbReference>
<keyword evidence="2" id="KW-1133">Transmembrane helix</keyword>
<proteinExistence type="predicted"/>
<protein>
    <submittedName>
        <fullName evidence="4">Ion transport protein-like protein</fullName>
    </submittedName>
</protein>